<dbReference type="PROSITE" id="PS50048">
    <property type="entry name" value="ZN2_CY6_FUNGAL_2"/>
    <property type="match status" value="1"/>
</dbReference>
<dbReference type="GO" id="GO:0008270">
    <property type="term" value="F:zinc ion binding"/>
    <property type="evidence" value="ECO:0007669"/>
    <property type="project" value="InterPro"/>
</dbReference>
<name>M3A889_PSEFD</name>
<dbReference type="KEGG" id="pfj:MYCFIDRAFT_2620"/>
<keyword evidence="3" id="KW-0175">Coiled coil</keyword>
<dbReference type="VEuPathDB" id="FungiDB:MYCFIDRAFT_2620"/>
<dbReference type="SMART" id="SM00066">
    <property type="entry name" value="GAL4"/>
    <property type="match status" value="1"/>
</dbReference>
<dbReference type="HOGENOM" id="CLU_015493_4_0_1"/>
<feature type="non-terminal residue" evidence="5">
    <location>
        <position position="507"/>
    </location>
</feature>
<dbReference type="AlphaFoldDB" id="M3A889"/>
<dbReference type="eggNOG" id="ENOG502S2DH">
    <property type="taxonomic scope" value="Eukaryota"/>
</dbReference>
<dbReference type="Pfam" id="PF11951">
    <property type="entry name" value="Fungal_trans_2"/>
    <property type="match status" value="1"/>
</dbReference>
<dbReference type="CDD" id="cd00067">
    <property type="entry name" value="GAL4"/>
    <property type="match status" value="1"/>
</dbReference>
<dbReference type="GeneID" id="19338478"/>
<dbReference type="GO" id="GO:0045944">
    <property type="term" value="P:positive regulation of transcription by RNA polymerase II"/>
    <property type="evidence" value="ECO:0007669"/>
    <property type="project" value="TreeGrafter"/>
</dbReference>
<organism evidence="5 6">
    <name type="scientific">Pseudocercospora fijiensis (strain CIRAD86)</name>
    <name type="common">Black leaf streak disease fungus</name>
    <name type="synonym">Mycosphaerella fijiensis</name>
    <dbReference type="NCBI Taxonomy" id="383855"/>
    <lineage>
        <taxon>Eukaryota</taxon>
        <taxon>Fungi</taxon>
        <taxon>Dikarya</taxon>
        <taxon>Ascomycota</taxon>
        <taxon>Pezizomycotina</taxon>
        <taxon>Dothideomycetes</taxon>
        <taxon>Dothideomycetidae</taxon>
        <taxon>Mycosphaerellales</taxon>
        <taxon>Mycosphaerellaceae</taxon>
        <taxon>Pseudocercospora</taxon>
    </lineage>
</organism>
<evidence type="ECO:0000256" key="3">
    <source>
        <dbReference type="SAM" id="Coils"/>
    </source>
</evidence>
<dbReference type="PROSITE" id="PS00463">
    <property type="entry name" value="ZN2_CY6_FUNGAL_1"/>
    <property type="match status" value="1"/>
</dbReference>
<sequence length="507" mass="56804">RTRDGCMTCRRRRIRCDQARPTCANCSRKGFQCMRQVQLKWQADYKSQNLAFGREGVWRKHRTSADRASSRGNKTWVQYPLIQAYNFISHTVDRDTGSMIGSTSFLKEQHHLNLDLERPFSTFPNAAVTVDASVLSYYVQNLCPLTTLSRHARSPFVTLIIPSLPTASSAVLDAILALAACHGSSINKTWAASAAQLEARAIHSLRHRLANMTEYELATDPDIHIVTMMLCLYEIVNKCDKQWVIHLKGAREIARTRRRLISANQVEQGLLRFTDSFFAFQDVIGRTACGEEPIFDNTYWDASDARVDAWLGCSPALVAVICQATELSRQKRDLTAFEFQARAAGLEAQLERLEQIVPDANDTNLQKSADVKYLAASVVIHCALNDALPNMNLVRRLVAQILLLVKWFVEQSLGAGLLWPLFVAAAELDPTNDDYATENGSDIIVGRAFVLRALDCLAISSVTNVSKARQVITEIWQARDEAVEDVPTFPTNDWEHYVAPRSSNLSL</sequence>
<evidence type="ECO:0000259" key="4">
    <source>
        <dbReference type="PROSITE" id="PS50048"/>
    </source>
</evidence>
<comment type="subcellular location">
    <subcellularLocation>
        <location evidence="1">Nucleus</location>
    </subcellularLocation>
</comment>
<dbReference type="InterPro" id="IPR036864">
    <property type="entry name" value="Zn2-C6_fun-type_DNA-bd_sf"/>
</dbReference>
<keyword evidence="6" id="KW-1185">Reference proteome</keyword>
<feature type="domain" description="Zn(2)-C6 fungal-type" evidence="4">
    <location>
        <begin position="5"/>
        <end position="35"/>
    </location>
</feature>
<feature type="coiled-coil region" evidence="3">
    <location>
        <begin position="336"/>
        <end position="363"/>
    </location>
</feature>
<dbReference type="PANTHER" id="PTHR37534:SF49">
    <property type="entry name" value="LYSINE BIOSYNTHESIS REGULATORY PROTEIN LYS14"/>
    <property type="match status" value="1"/>
</dbReference>
<dbReference type="GO" id="GO:0000976">
    <property type="term" value="F:transcription cis-regulatory region binding"/>
    <property type="evidence" value="ECO:0007669"/>
    <property type="project" value="TreeGrafter"/>
</dbReference>
<accession>M3A889</accession>
<proteinExistence type="predicted"/>
<dbReference type="PANTHER" id="PTHR37534">
    <property type="entry name" value="TRANSCRIPTIONAL ACTIVATOR PROTEIN UGA3"/>
    <property type="match status" value="1"/>
</dbReference>
<evidence type="ECO:0000256" key="2">
    <source>
        <dbReference type="ARBA" id="ARBA00023242"/>
    </source>
</evidence>
<reference evidence="5 6" key="1">
    <citation type="journal article" date="2012" name="PLoS Pathog.">
        <title>Diverse lifestyles and strategies of plant pathogenesis encoded in the genomes of eighteen Dothideomycetes fungi.</title>
        <authorList>
            <person name="Ohm R.A."/>
            <person name="Feau N."/>
            <person name="Henrissat B."/>
            <person name="Schoch C.L."/>
            <person name="Horwitz B.A."/>
            <person name="Barry K.W."/>
            <person name="Condon B.J."/>
            <person name="Copeland A.C."/>
            <person name="Dhillon B."/>
            <person name="Glaser F."/>
            <person name="Hesse C.N."/>
            <person name="Kosti I."/>
            <person name="LaButti K."/>
            <person name="Lindquist E.A."/>
            <person name="Lucas S."/>
            <person name="Salamov A.A."/>
            <person name="Bradshaw R.E."/>
            <person name="Ciuffetti L."/>
            <person name="Hamelin R.C."/>
            <person name="Kema G.H.J."/>
            <person name="Lawrence C."/>
            <person name="Scott J.A."/>
            <person name="Spatafora J.W."/>
            <person name="Turgeon B.G."/>
            <person name="de Wit P.J.G.M."/>
            <person name="Zhong S."/>
            <person name="Goodwin S.B."/>
            <person name="Grigoriev I.V."/>
        </authorList>
    </citation>
    <scope>NUCLEOTIDE SEQUENCE [LARGE SCALE GENOMIC DNA]</scope>
    <source>
        <strain evidence="5 6">CIRAD86</strain>
    </source>
</reference>
<feature type="non-terminal residue" evidence="5">
    <location>
        <position position="1"/>
    </location>
</feature>
<dbReference type="STRING" id="383855.M3A889"/>
<evidence type="ECO:0000256" key="1">
    <source>
        <dbReference type="ARBA" id="ARBA00004123"/>
    </source>
</evidence>
<dbReference type="InterPro" id="IPR001138">
    <property type="entry name" value="Zn2Cys6_DnaBD"/>
</dbReference>
<dbReference type="OrthoDB" id="5130013at2759"/>
<dbReference type="Proteomes" id="UP000016932">
    <property type="component" value="Unassembled WGS sequence"/>
</dbReference>
<dbReference type="Gene3D" id="4.10.240.10">
    <property type="entry name" value="Zn(2)-C6 fungal-type DNA-binding domain"/>
    <property type="match status" value="1"/>
</dbReference>
<dbReference type="InterPro" id="IPR021858">
    <property type="entry name" value="Fun_TF"/>
</dbReference>
<protein>
    <recommendedName>
        <fullName evidence="4">Zn(2)-C6 fungal-type domain-containing protein</fullName>
    </recommendedName>
</protein>
<gene>
    <name evidence="5" type="ORF">MYCFIDRAFT_2620</name>
</gene>
<dbReference type="SUPFAM" id="SSF57701">
    <property type="entry name" value="Zn2/Cys6 DNA-binding domain"/>
    <property type="match status" value="1"/>
</dbReference>
<evidence type="ECO:0000313" key="6">
    <source>
        <dbReference type="Proteomes" id="UP000016932"/>
    </source>
</evidence>
<evidence type="ECO:0000313" key="5">
    <source>
        <dbReference type="EMBL" id="EME80821.1"/>
    </source>
</evidence>
<dbReference type="EMBL" id="KB446560">
    <property type="protein sequence ID" value="EME80821.1"/>
    <property type="molecule type" value="Genomic_DNA"/>
</dbReference>
<dbReference type="Pfam" id="PF00172">
    <property type="entry name" value="Zn_clus"/>
    <property type="match status" value="1"/>
</dbReference>
<dbReference type="GO" id="GO:0000981">
    <property type="term" value="F:DNA-binding transcription factor activity, RNA polymerase II-specific"/>
    <property type="evidence" value="ECO:0007669"/>
    <property type="project" value="InterPro"/>
</dbReference>
<dbReference type="GO" id="GO:0005634">
    <property type="term" value="C:nucleus"/>
    <property type="evidence" value="ECO:0007669"/>
    <property type="project" value="UniProtKB-SubCell"/>
</dbReference>
<keyword evidence="2" id="KW-0539">Nucleus</keyword>
<dbReference type="RefSeq" id="XP_007927873.1">
    <property type="nucleotide sequence ID" value="XM_007929682.1"/>
</dbReference>